<name>A0ABQ1F881_9SPHN</name>
<dbReference type="InterPro" id="IPR000014">
    <property type="entry name" value="PAS"/>
</dbReference>
<dbReference type="InterPro" id="IPR009875">
    <property type="entry name" value="PilZ_domain"/>
</dbReference>
<dbReference type="SUPFAM" id="SSF141371">
    <property type="entry name" value="PilZ domain-like"/>
    <property type="match status" value="1"/>
</dbReference>
<evidence type="ECO:0000259" key="4">
    <source>
        <dbReference type="PROSITE" id="PS50887"/>
    </source>
</evidence>
<dbReference type="InterPro" id="IPR001633">
    <property type="entry name" value="EAL_dom"/>
</dbReference>
<dbReference type="SMART" id="SM00091">
    <property type="entry name" value="PAS"/>
    <property type="match status" value="1"/>
</dbReference>
<feature type="domain" description="EAL" evidence="3">
    <location>
        <begin position="337"/>
        <end position="588"/>
    </location>
</feature>
<evidence type="ECO:0000259" key="3">
    <source>
        <dbReference type="PROSITE" id="PS50883"/>
    </source>
</evidence>
<dbReference type="PROSITE" id="PS50887">
    <property type="entry name" value="GGDEF"/>
    <property type="match status" value="1"/>
</dbReference>
<dbReference type="InterPro" id="IPR000160">
    <property type="entry name" value="GGDEF_dom"/>
</dbReference>
<dbReference type="Gene3D" id="3.30.450.20">
    <property type="entry name" value="PAS domain"/>
    <property type="match status" value="1"/>
</dbReference>
<dbReference type="EMBL" id="BMID01000001">
    <property type="protein sequence ID" value="GGA02631.1"/>
    <property type="molecule type" value="Genomic_DNA"/>
</dbReference>
<keyword evidence="6" id="KW-1185">Reference proteome</keyword>
<dbReference type="SMART" id="SM00052">
    <property type="entry name" value="EAL"/>
    <property type="match status" value="1"/>
</dbReference>
<dbReference type="NCBIfam" id="TIGR00254">
    <property type="entry name" value="GGDEF"/>
    <property type="match status" value="1"/>
</dbReference>
<dbReference type="CDD" id="cd01948">
    <property type="entry name" value="EAL"/>
    <property type="match status" value="1"/>
</dbReference>
<dbReference type="PANTHER" id="PTHR44757:SF10">
    <property type="entry name" value="MEMBRANE PROTEIN"/>
    <property type="match status" value="1"/>
</dbReference>
<dbReference type="InterPro" id="IPR035965">
    <property type="entry name" value="PAS-like_dom_sf"/>
</dbReference>
<comment type="caution">
    <text evidence="5">The sequence shown here is derived from an EMBL/GenBank/DDBJ whole genome shotgun (WGS) entry which is preliminary data.</text>
</comment>
<gene>
    <name evidence="5" type="ORF">GCM10010923_09290</name>
</gene>
<dbReference type="Proteomes" id="UP000603317">
    <property type="component" value="Unassembled WGS sequence"/>
</dbReference>
<evidence type="ECO:0000256" key="1">
    <source>
        <dbReference type="SAM" id="MobiDB-lite"/>
    </source>
</evidence>
<dbReference type="RefSeq" id="WP_188641587.1">
    <property type="nucleotide sequence ID" value="NZ_BMID01000001.1"/>
</dbReference>
<evidence type="ECO:0000313" key="5">
    <source>
        <dbReference type="EMBL" id="GGA02631.1"/>
    </source>
</evidence>
<evidence type="ECO:0000313" key="6">
    <source>
        <dbReference type="Proteomes" id="UP000603317"/>
    </source>
</evidence>
<organism evidence="5 6">
    <name type="scientific">Blastomonas marina</name>
    <dbReference type="NCBI Taxonomy" id="1867408"/>
    <lineage>
        <taxon>Bacteria</taxon>
        <taxon>Pseudomonadati</taxon>
        <taxon>Pseudomonadota</taxon>
        <taxon>Alphaproteobacteria</taxon>
        <taxon>Sphingomonadales</taxon>
        <taxon>Sphingomonadaceae</taxon>
        <taxon>Blastomonas</taxon>
    </lineage>
</organism>
<dbReference type="Pfam" id="PF07238">
    <property type="entry name" value="PilZ"/>
    <property type="match status" value="1"/>
</dbReference>
<dbReference type="InterPro" id="IPR043128">
    <property type="entry name" value="Rev_trsase/Diguanyl_cyclase"/>
</dbReference>
<dbReference type="InterPro" id="IPR029787">
    <property type="entry name" value="Nucleotide_cyclase"/>
</dbReference>
<dbReference type="SMART" id="SM00267">
    <property type="entry name" value="GGDEF"/>
    <property type="match status" value="1"/>
</dbReference>
<dbReference type="CDD" id="cd01949">
    <property type="entry name" value="GGDEF"/>
    <property type="match status" value="1"/>
</dbReference>
<dbReference type="Gene3D" id="3.30.70.270">
    <property type="match status" value="1"/>
</dbReference>
<dbReference type="Pfam" id="PF00990">
    <property type="entry name" value="GGDEF"/>
    <property type="match status" value="1"/>
</dbReference>
<evidence type="ECO:0000259" key="2">
    <source>
        <dbReference type="PROSITE" id="PS50112"/>
    </source>
</evidence>
<dbReference type="SUPFAM" id="SSF141868">
    <property type="entry name" value="EAL domain-like"/>
    <property type="match status" value="1"/>
</dbReference>
<feature type="domain" description="PAS" evidence="2">
    <location>
        <begin position="46"/>
        <end position="78"/>
    </location>
</feature>
<protein>
    <recommendedName>
        <fullName evidence="7">GGDEF domain-containing protein</fullName>
    </recommendedName>
</protein>
<sequence>MLEILRRNSGGDWGKYSALLDPLSREEIAQSVLLMREYESSGHGWFWSTDSHGRITYISPRLVAQIGFEEGQLIGRTLGRVFVEDREIERAEDDDGRARGLKIYLAGRKAFSNIVIHTQCGKFDQRWALSGHPQRDNDGRFAGYRGHAVDVTEQYRSESEASRLAMFDSLTGLSNRHRLTSQLDREMKVCVAAKRSCAVMMLDLDRFKAVNDTLGHQAGDELLKQVAQRLRNLIKDEFELGRLGGDEFQIILPDIDDRGRLADLGHSIVTHLSQPYSVDGNRCVIGASVGIAVAPYDGITSEELVRGADLALYAAKGSGRGQFRFYSSELHDKARERNDIEEALRDALQNEELSLHYQPFVHQENGKVAGYEALMRWQHPKMGWIEPSKFIPIAEETNLITSLGEWAIRQACRDAAKWPNDVSVAINVSAAQFQQEGLAAIIGGALAASAIDPARLEMEITESVFISDMERTDKLFRDLKKLGVRLSLDDFGTGFSSLSYLGRAPFDKVKIDRSFVVGSTEEGSRNPAIISAIVSVAGALGMRTTVEGVEALDELALVREKGVDYIQGYLFSKPLTQDKILEKQGSGEWVLEAKGPSRNRAQRLSVLRKIGVIHGDYRYEVRMRNLSRTGAMIEGVSDVPVGTELVLDLGEGQLAVATVRRSEGDVQGVEFETGLVNDGADGLCTRFRISPYALAAAGMPLQALPPGAYPLAENVPATTESRPSFETRTFADTATRRGSD</sequence>
<dbReference type="PROSITE" id="PS50883">
    <property type="entry name" value="EAL"/>
    <property type="match status" value="1"/>
</dbReference>
<feature type="compositionally biased region" description="Polar residues" evidence="1">
    <location>
        <begin position="716"/>
        <end position="732"/>
    </location>
</feature>
<dbReference type="PANTHER" id="PTHR44757">
    <property type="entry name" value="DIGUANYLATE CYCLASE DGCP"/>
    <property type="match status" value="1"/>
</dbReference>
<proteinExistence type="predicted"/>
<feature type="region of interest" description="Disordered" evidence="1">
    <location>
        <begin position="716"/>
        <end position="740"/>
    </location>
</feature>
<dbReference type="InterPro" id="IPR035919">
    <property type="entry name" value="EAL_sf"/>
</dbReference>
<dbReference type="Pfam" id="PF00563">
    <property type="entry name" value="EAL"/>
    <property type="match status" value="1"/>
</dbReference>
<dbReference type="SUPFAM" id="SSF55785">
    <property type="entry name" value="PYP-like sensor domain (PAS domain)"/>
    <property type="match status" value="1"/>
</dbReference>
<evidence type="ECO:0008006" key="7">
    <source>
        <dbReference type="Google" id="ProtNLM"/>
    </source>
</evidence>
<dbReference type="SUPFAM" id="SSF55073">
    <property type="entry name" value="Nucleotide cyclase"/>
    <property type="match status" value="1"/>
</dbReference>
<reference evidence="6" key="1">
    <citation type="journal article" date="2019" name="Int. J. Syst. Evol. Microbiol.">
        <title>The Global Catalogue of Microorganisms (GCM) 10K type strain sequencing project: providing services to taxonomists for standard genome sequencing and annotation.</title>
        <authorList>
            <consortium name="The Broad Institute Genomics Platform"/>
            <consortium name="The Broad Institute Genome Sequencing Center for Infectious Disease"/>
            <person name="Wu L."/>
            <person name="Ma J."/>
        </authorList>
    </citation>
    <scope>NUCLEOTIDE SEQUENCE [LARGE SCALE GENOMIC DNA]</scope>
    <source>
        <strain evidence="6">CGMCC 1.15297</strain>
    </source>
</reference>
<feature type="domain" description="GGDEF" evidence="4">
    <location>
        <begin position="195"/>
        <end position="328"/>
    </location>
</feature>
<dbReference type="CDD" id="cd00130">
    <property type="entry name" value="PAS"/>
    <property type="match status" value="1"/>
</dbReference>
<dbReference type="Pfam" id="PF08448">
    <property type="entry name" value="PAS_4"/>
    <property type="match status" value="1"/>
</dbReference>
<dbReference type="Gene3D" id="3.20.20.450">
    <property type="entry name" value="EAL domain"/>
    <property type="match status" value="1"/>
</dbReference>
<dbReference type="PROSITE" id="PS50112">
    <property type="entry name" value="PAS"/>
    <property type="match status" value="1"/>
</dbReference>
<dbReference type="InterPro" id="IPR052155">
    <property type="entry name" value="Biofilm_reg_signaling"/>
</dbReference>
<dbReference type="InterPro" id="IPR013656">
    <property type="entry name" value="PAS_4"/>
</dbReference>
<accession>A0ABQ1F881</accession>